<evidence type="ECO:0000313" key="1">
    <source>
        <dbReference type="EMBL" id="QPM89325.1"/>
    </source>
</evidence>
<dbReference type="EMBL" id="CP060436">
    <property type="protein sequence ID" value="QPM89325.1"/>
    <property type="molecule type" value="Genomic_DNA"/>
</dbReference>
<protein>
    <submittedName>
        <fullName evidence="1">Uncharacterized protein</fullName>
    </submittedName>
</protein>
<organism evidence="1 2">
    <name type="scientific">Pseudooceanicola algae</name>
    <dbReference type="NCBI Taxonomy" id="1537215"/>
    <lineage>
        <taxon>Bacteria</taxon>
        <taxon>Pseudomonadati</taxon>
        <taxon>Pseudomonadota</taxon>
        <taxon>Alphaproteobacteria</taxon>
        <taxon>Rhodobacterales</taxon>
        <taxon>Paracoccaceae</taxon>
        <taxon>Pseudooceanicola</taxon>
    </lineage>
</organism>
<evidence type="ECO:0000313" key="2">
    <source>
        <dbReference type="Proteomes" id="UP000283786"/>
    </source>
</evidence>
<dbReference type="RefSeq" id="WP_119839617.1">
    <property type="nucleotide sequence ID" value="NZ_CP060436.1"/>
</dbReference>
<sequence length="342" mass="34958">MKFGPVPVGDALGAVLAHSLTLPAGRLRKGAVLGADDLALLRAAGIGDVVVARLDPEDRDEDTAAARLAAALVPDPGAVGLRLGKAATGRVNIYSTGPGLADIAAEKIHAVNRVDPMITLATVPQWQRMAERSMVATVKIIAYAVPETALQKACAAASGGLALRAMQRRRVALITTEVAGQKAAATETGQDKGRDAVALRITRLGGALVAQTGVAHETASIAAALDTVAREISDLGAILLLTGSATSDPQDVGPAGLRAAGGQVTRFGMPVDPGNLLFFGDLRGLPVIGLPGCARAPALNGADWVLERILCDVPVGHDDIAGMGLGGLLKEIPTRPQPRDPK</sequence>
<reference evidence="1 2" key="1">
    <citation type="submission" date="2020-08" db="EMBL/GenBank/DDBJ databases">
        <title>Genome sequence of Rhodobacteraceae bacterium Lw-13e.</title>
        <authorList>
            <person name="Poehlein A."/>
            <person name="Wolter L."/>
            <person name="Daniel R."/>
            <person name="Brinkhoff T."/>
        </authorList>
    </citation>
    <scope>NUCLEOTIDE SEQUENCE [LARGE SCALE GENOMIC DNA]</scope>
    <source>
        <strain evidence="1 2">Lw-13e</strain>
    </source>
</reference>
<dbReference type="Gene3D" id="3.40.980.10">
    <property type="entry name" value="MoaB/Mog-like domain"/>
    <property type="match status" value="1"/>
</dbReference>
<proteinExistence type="predicted"/>
<dbReference type="SUPFAM" id="SSF53218">
    <property type="entry name" value="Molybdenum cofactor biosynthesis proteins"/>
    <property type="match status" value="1"/>
</dbReference>
<dbReference type="UniPathway" id="UPA00344"/>
<dbReference type="KEGG" id="palw:PSAL_005400"/>
<accession>A0A418SFE6</accession>
<dbReference type="OrthoDB" id="9779263at2"/>
<keyword evidence="2" id="KW-1185">Reference proteome</keyword>
<gene>
    <name evidence="1" type="ORF">PSAL_005400</name>
</gene>
<dbReference type="Proteomes" id="UP000283786">
    <property type="component" value="Chromosome"/>
</dbReference>
<name>A0A418SFE6_9RHOB</name>
<dbReference type="InterPro" id="IPR036425">
    <property type="entry name" value="MoaB/Mog-like_dom_sf"/>
</dbReference>
<dbReference type="CDD" id="cd03522">
    <property type="entry name" value="MoeA_like"/>
    <property type="match status" value="1"/>
</dbReference>
<dbReference type="AlphaFoldDB" id="A0A418SFE6"/>